<organism evidence="1 2">
    <name type="scientific">Rhizophagus clarus</name>
    <dbReference type="NCBI Taxonomy" id="94130"/>
    <lineage>
        <taxon>Eukaryota</taxon>
        <taxon>Fungi</taxon>
        <taxon>Fungi incertae sedis</taxon>
        <taxon>Mucoromycota</taxon>
        <taxon>Glomeromycotina</taxon>
        <taxon>Glomeromycetes</taxon>
        <taxon>Glomerales</taxon>
        <taxon>Glomeraceae</taxon>
        <taxon>Rhizophagus</taxon>
    </lineage>
</organism>
<comment type="caution">
    <text evidence="1">The sequence shown here is derived from an EMBL/GenBank/DDBJ whole genome shotgun (WGS) entry which is preliminary data.</text>
</comment>
<reference evidence="1 2" key="1">
    <citation type="submission" date="2017-11" db="EMBL/GenBank/DDBJ databases">
        <title>The genome of Rhizophagus clarus HR1 reveals common genetic basis of auxotrophy among arbuscular mycorrhizal fungi.</title>
        <authorList>
            <person name="Kobayashi Y."/>
        </authorList>
    </citation>
    <scope>NUCLEOTIDE SEQUENCE [LARGE SCALE GENOMIC DNA]</scope>
    <source>
        <strain evidence="1 2">HR1</strain>
    </source>
</reference>
<dbReference type="Proteomes" id="UP000247702">
    <property type="component" value="Unassembled WGS sequence"/>
</dbReference>
<protein>
    <submittedName>
        <fullName evidence="1">Uncharacterized protein</fullName>
    </submittedName>
</protein>
<accession>A0A2Z6R2D9</accession>
<evidence type="ECO:0000313" key="1">
    <source>
        <dbReference type="EMBL" id="GBB92179.1"/>
    </source>
</evidence>
<name>A0A2Z6R2D9_9GLOM</name>
<proteinExistence type="predicted"/>
<sequence>MHRLFRYSFAPNKTHLPTSRQLLLPYTSTTGEISGYFSHLTTHHQLNLSITHQLPLPHTTSTIKNEVFDKLGHSSHLATPHQLNLPTSHQLLLPYTSDKLGYFSQLTTSHQLNLPTSRQLLLPYTSSTIKNEVLTTYISSYLTAPRQLNLPTPRQLILPYTFSTIKGKIPDKLEYTSYLPTSRQLIFPYTSSANKAFPDNDTDKVTKIIDSLLENNVYKRSRKVFKRLREVEKINFLKEIKNKDEKLALVVSEKGQLNMRYLKLKGIVHLRGVFEQWESFHLNRFEGNRGNKWTKYLGERKVVLDIFRSFWQNPDEIDAVHVVMEVKMFYKWLSERIHSANAIGDHVEWSRNTLTPVQTKIAEYMCKDLNIEYHIVEPLREEAGITNNEVTQTNTIDEPIQTTGAVASEASQANTNISNVFSLYYP</sequence>
<dbReference type="AlphaFoldDB" id="A0A2Z6R2D9"/>
<dbReference type="EMBL" id="BEXD01001090">
    <property type="protein sequence ID" value="GBB92179.1"/>
    <property type="molecule type" value="Genomic_DNA"/>
</dbReference>
<gene>
    <name evidence="1" type="ORF">RclHR1_01980004</name>
</gene>
<keyword evidence="2" id="KW-1185">Reference proteome</keyword>
<evidence type="ECO:0000313" key="2">
    <source>
        <dbReference type="Proteomes" id="UP000247702"/>
    </source>
</evidence>